<dbReference type="Gene3D" id="3.30.230.10">
    <property type="match status" value="1"/>
</dbReference>
<keyword evidence="7" id="KW-1185">Reference proteome</keyword>
<comment type="similarity">
    <text evidence="1">Belongs to the DNA mismatch repair MutL/HexB family.</text>
</comment>
<dbReference type="InterPro" id="IPR038973">
    <property type="entry name" value="MutL/Mlh/Pms-like"/>
</dbReference>
<dbReference type="InterPro" id="IPR014721">
    <property type="entry name" value="Ribsml_uS5_D2-typ_fold_subgr"/>
</dbReference>
<feature type="region of interest" description="Disordered" evidence="3">
    <location>
        <begin position="358"/>
        <end position="390"/>
    </location>
</feature>
<dbReference type="HOGENOM" id="CLU_004131_0_2_1"/>
<dbReference type="PROSITE" id="PS00058">
    <property type="entry name" value="DNA_MISMATCH_REPAIR_1"/>
    <property type="match status" value="1"/>
</dbReference>
<dbReference type="PANTHER" id="PTHR10073:SF52">
    <property type="entry name" value="MISMATCH REPAIR ENDONUCLEASE PMS2"/>
    <property type="match status" value="1"/>
</dbReference>
<dbReference type="InterPro" id="IPR042121">
    <property type="entry name" value="MutL_C_regsub"/>
</dbReference>
<dbReference type="OrthoDB" id="10254304at2759"/>
<dbReference type="GO" id="GO:0032389">
    <property type="term" value="C:MutLalpha complex"/>
    <property type="evidence" value="ECO:0007669"/>
    <property type="project" value="TreeGrafter"/>
</dbReference>
<dbReference type="InterPro" id="IPR013507">
    <property type="entry name" value="DNA_mismatch_S5_2-like"/>
</dbReference>
<dbReference type="SUPFAM" id="SSF55874">
    <property type="entry name" value="ATPase domain of HSP90 chaperone/DNA topoisomerase II/histidine kinase"/>
    <property type="match status" value="1"/>
</dbReference>
<dbReference type="OMA" id="MRPRRMP"/>
<dbReference type="SUPFAM" id="SSF54211">
    <property type="entry name" value="Ribosomal protein S5 domain 2-like"/>
    <property type="match status" value="1"/>
</dbReference>
<sequence length="829" mass="90280">IKRIDDVVVHRICSGQVVLSLASCVKELVENALDAGATNVEIRLKDHGADVVEVSDNGSGVPKASFEALTTKYATSKLKAFEDLETLRTFGFRGEALSSLCGISGEFSVTTRTADDASGTKIVYDAKGAIVSESVVPRSVGTTATVCRLFEPLAVRRKEFLRNVKREYGRALHVVQAYALMSKSVRILCTHQSGKYGRTNVLHTRGGEEASVRENVVTVFGAKMVAAMQEIDFDLSDADGDGSSSLTCRIVGYVSKAQNGCGRAGTDRQFYYVNGRPVDLPRVAKVLNETYRSFNPNQAPMAVLDVQLPTDSYDVNVTPDKRKVMLHQEQELLTKMKEKLTEAFAPSRYTYAVSQAPLSNTKKRPSLSTSFEGDDGDDVMEDEHDDEELTPTECMDEETFETLLLTAKEPAANDTRGRGKKRDASSAQKGLQNFGFTRETTAVAIGGGWTMATADGAGGETEMRDAPAIVAFEEDVVKKPKVGDSQSDDTRTKEPDTEDERANVGHEQVTFDDVVVAAVVEEPRGPDSTREDSSGGALAFSMETMRARRRNVRSEVVTTVDEASKSKSEIAFAAARIPAVDGETEPSHATHAAAASELERVFNKADFAKMRIVGQFNLGFILAVLGDDLFIVDQHASDEIYNFERLQRTSTLTRQPLIHPVPLDLTASEEQTVLQNMPVFLQNGFGFCDVAETVPGADMNNSSIDPTARCGALRLNAVPFLKNVAFDKSDVQELVSMLDQGQHSLPSKSQLSIGLAREDAAAARSRRDASPRVLRPSKTRAALAMKACRSSIMIGDALDARSMRRVLRNLGALDAPWNCPHGRPTMRHV</sequence>
<proteinExistence type="inferred from homology"/>
<dbReference type="NCBIfam" id="TIGR00585">
    <property type="entry name" value="mutl"/>
    <property type="match status" value="1"/>
</dbReference>
<dbReference type="SUPFAM" id="SSF118116">
    <property type="entry name" value="DNA mismatch repair protein MutL"/>
    <property type="match status" value="2"/>
</dbReference>
<dbReference type="Gene3D" id="3.30.1370.100">
    <property type="entry name" value="MutL, C-terminal domain, regulatory subdomain"/>
    <property type="match status" value="1"/>
</dbReference>
<dbReference type="eggNOG" id="KOG1978">
    <property type="taxonomic scope" value="Eukaryota"/>
</dbReference>
<gene>
    <name evidence="6" type="ORF">OSTLU_432</name>
</gene>
<dbReference type="EMBL" id="CP000586">
    <property type="protein sequence ID" value="ABO96843.1"/>
    <property type="molecule type" value="Genomic_DNA"/>
</dbReference>
<dbReference type="Pfam" id="PF08676">
    <property type="entry name" value="MutL_C"/>
    <property type="match status" value="1"/>
</dbReference>
<accession>A4RZC5</accession>
<dbReference type="KEGG" id="olu:OSTLU_432"/>
<feature type="compositionally biased region" description="Polar residues" evidence="3">
    <location>
        <begin position="358"/>
        <end position="371"/>
    </location>
</feature>
<dbReference type="InterPro" id="IPR014790">
    <property type="entry name" value="MutL_C"/>
</dbReference>
<evidence type="ECO:0000256" key="3">
    <source>
        <dbReference type="SAM" id="MobiDB-lite"/>
    </source>
</evidence>
<dbReference type="Gene3D" id="3.30.1540.20">
    <property type="entry name" value="MutL, C-terminal domain, dimerisation subdomain"/>
    <property type="match status" value="1"/>
</dbReference>
<keyword evidence="2" id="KW-0227">DNA damage</keyword>
<feature type="domain" description="MutL C-terminal dimerisation" evidence="4">
    <location>
        <begin position="612"/>
        <end position="798"/>
    </location>
</feature>
<evidence type="ECO:0000313" key="7">
    <source>
        <dbReference type="Proteomes" id="UP000001568"/>
    </source>
</evidence>
<dbReference type="Pfam" id="PF01119">
    <property type="entry name" value="DNA_mis_repair"/>
    <property type="match status" value="1"/>
</dbReference>
<dbReference type="RefSeq" id="XP_001418550.1">
    <property type="nucleotide sequence ID" value="XM_001418513.1"/>
</dbReference>
<feature type="non-terminal residue" evidence="6">
    <location>
        <position position="1"/>
    </location>
</feature>
<dbReference type="GO" id="GO:0006298">
    <property type="term" value="P:mismatch repair"/>
    <property type="evidence" value="ECO:0007669"/>
    <property type="project" value="EnsemblPlants"/>
</dbReference>
<dbReference type="GO" id="GO:0140664">
    <property type="term" value="F:ATP-dependent DNA damage sensor activity"/>
    <property type="evidence" value="ECO:0007669"/>
    <property type="project" value="InterPro"/>
</dbReference>
<dbReference type="Proteomes" id="UP000001568">
    <property type="component" value="Chromosome 6"/>
</dbReference>
<dbReference type="InterPro" id="IPR002099">
    <property type="entry name" value="MutL/Mlh/PMS"/>
</dbReference>
<dbReference type="InterPro" id="IPR036890">
    <property type="entry name" value="HATPase_C_sf"/>
</dbReference>
<protein>
    <submittedName>
        <fullName evidence="6">Uncharacterized protein</fullName>
    </submittedName>
</protein>
<dbReference type="GeneID" id="5002516"/>
<dbReference type="GO" id="GO:0030983">
    <property type="term" value="F:mismatched DNA binding"/>
    <property type="evidence" value="ECO:0007669"/>
    <property type="project" value="InterPro"/>
</dbReference>
<dbReference type="Gramene" id="ABO96843">
    <property type="protein sequence ID" value="ABO96843"/>
    <property type="gene ID" value="OSTLU_432"/>
</dbReference>
<feature type="non-terminal residue" evidence="6">
    <location>
        <position position="829"/>
    </location>
</feature>
<dbReference type="Gene3D" id="3.30.565.10">
    <property type="entry name" value="Histidine kinase-like ATPase, C-terminal domain"/>
    <property type="match status" value="1"/>
</dbReference>
<dbReference type="InterPro" id="IPR042120">
    <property type="entry name" value="MutL_C_dimsub"/>
</dbReference>
<feature type="region of interest" description="Disordered" evidence="3">
    <location>
        <begin position="475"/>
        <end position="503"/>
    </location>
</feature>
<dbReference type="AlphaFoldDB" id="A4RZC5"/>
<evidence type="ECO:0000259" key="5">
    <source>
        <dbReference type="SMART" id="SM01340"/>
    </source>
</evidence>
<organism evidence="6 7">
    <name type="scientific">Ostreococcus lucimarinus (strain CCE9901)</name>
    <dbReference type="NCBI Taxonomy" id="436017"/>
    <lineage>
        <taxon>Eukaryota</taxon>
        <taxon>Viridiplantae</taxon>
        <taxon>Chlorophyta</taxon>
        <taxon>Mamiellophyceae</taxon>
        <taxon>Mamiellales</taxon>
        <taxon>Bathycoccaceae</taxon>
        <taxon>Ostreococcus</taxon>
    </lineage>
</organism>
<feature type="region of interest" description="Disordered" evidence="3">
    <location>
        <begin position="408"/>
        <end position="431"/>
    </location>
</feature>
<dbReference type="CDD" id="cd16926">
    <property type="entry name" value="HATPase_MutL-MLH-PMS-like"/>
    <property type="match status" value="1"/>
</dbReference>
<dbReference type="GO" id="GO:0016887">
    <property type="term" value="F:ATP hydrolysis activity"/>
    <property type="evidence" value="ECO:0007669"/>
    <property type="project" value="InterPro"/>
</dbReference>
<dbReference type="SMART" id="SM00853">
    <property type="entry name" value="MutL_C"/>
    <property type="match status" value="1"/>
</dbReference>
<feature type="compositionally biased region" description="Acidic residues" evidence="3">
    <location>
        <begin position="372"/>
        <end position="390"/>
    </location>
</feature>
<dbReference type="GO" id="GO:0006310">
    <property type="term" value="P:DNA recombination"/>
    <property type="evidence" value="ECO:0007669"/>
    <property type="project" value="EnsemblPlants"/>
</dbReference>
<name>A4RZC5_OSTLU</name>
<evidence type="ECO:0000256" key="2">
    <source>
        <dbReference type="ARBA" id="ARBA00022763"/>
    </source>
</evidence>
<evidence type="ECO:0000313" key="6">
    <source>
        <dbReference type="EMBL" id="ABO96843.1"/>
    </source>
</evidence>
<reference evidence="6 7" key="1">
    <citation type="journal article" date="2007" name="Proc. Natl. Acad. Sci. U.S.A.">
        <title>The tiny eukaryote Ostreococcus provides genomic insights into the paradox of plankton speciation.</title>
        <authorList>
            <person name="Palenik B."/>
            <person name="Grimwood J."/>
            <person name="Aerts A."/>
            <person name="Rouze P."/>
            <person name="Salamov A."/>
            <person name="Putnam N."/>
            <person name="Dupont C."/>
            <person name="Jorgensen R."/>
            <person name="Derelle E."/>
            <person name="Rombauts S."/>
            <person name="Zhou K."/>
            <person name="Otillar R."/>
            <person name="Merchant S.S."/>
            <person name="Podell S."/>
            <person name="Gaasterland T."/>
            <person name="Napoli C."/>
            <person name="Gendler K."/>
            <person name="Manuell A."/>
            <person name="Tai V."/>
            <person name="Vallon O."/>
            <person name="Piganeau G."/>
            <person name="Jancek S."/>
            <person name="Heijde M."/>
            <person name="Jabbari K."/>
            <person name="Bowler C."/>
            <person name="Lohr M."/>
            <person name="Robbens S."/>
            <person name="Werner G."/>
            <person name="Dubchak I."/>
            <person name="Pazour G.J."/>
            <person name="Ren Q."/>
            <person name="Paulsen I."/>
            <person name="Delwiche C."/>
            <person name="Schmutz J."/>
            <person name="Rokhsar D."/>
            <person name="Van de Peer Y."/>
            <person name="Moreau H."/>
            <person name="Grigoriev I.V."/>
        </authorList>
    </citation>
    <scope>NUCLEOTIDE SEQUENCE [LARGE SCALE GENOMIC DNA]</scope>
    <source>
        <strain evidence="6 7">CCE9901</strain>
    </source>
</reference>
<dbReference type="STRING" id="436017.A4RZC5"/>
<dbReference type="CDD" id="cd03484">
    <property type="entry name" value="MutL_Trans_hPMS_2_like"/>
    <property type="match status" value="1"/>
</dbReference>
<dbReference type="FunFam" id="3.30.565.10:FF:000014">
    <property type="entry name" value="Mismatch repair endonuclease pms1, putative"/>
    <property type="match status" value="1"/>
</dbReference>
<dbReference type="InterPro" id="IPR037198">
    <property type="entry name" value="MutL_C_sf"/>
</dbReference>
<dbReference type="FunFam" id="3.30.1370.100:FF:000001">
    <property type="entry name" value="Mismatch repair endonuclease pms1, putative"/>
    <property type="match status" value="1"/>
</dbReference>
<dbReference type="GO" id="GO:0005524">
    <property type="term" value="F:ATP binding"/>
    <property type="evidence" value="ECO:0007669"/>
    <property type="project" value="InterPro"/>
</dbReference>
<dbReference type="PANTHER" id="PTHR10073">
    <property type="entry name" value="DNA MISMATCH REPAIR PROTEIN MLH, PMS, MUTL"/>
    <property type="match status" value="1"/>
</dbReference>
<dbReference type="SMART" id="SM01340">
    <property type="entry name" value="DNA_mis_repair"/>
    <property type="match status" value="1"/>
</dbReference>
<evidence type="ECO:0000256" key="1">
    <source>
        <dbReference type="ARBA" id="ARBA00006082"/>
    </source>
</evidence>
<feature type="domain" description="DNA mismatch repair protein S5" evidence="5">
    <location>
        <begin position="216"/>
        <end position="345"/>
    </location>
</feature>
<dbReference type="Pfam" id="PF13589">
    <property type="entry name" value="HATPase_c_3"/>
    <property type="match status" value="1"/>
</dbReference>
<dbReference type="InterPro" id="IPR020568">
    <property type="entry name" value="Ribosomal_Su5_D2-typ_SF"/>
</dbReference>
<evidence type="ECO:0000259" key="4">
    <source>
        <dbReference type="SMART" id="SM00853"/>
    </source>
</evidence>
<dbReference type="InterPro" id="IPR014762">
    <property type="entry name" value="DNA_mismatch_repair_CS"/>
</dbReference>